<dbReference type="Proteomes" id="UP000068447">
    <property type="component" value="Chromosome"/>
</dbReference>
<dbReference type="PANTHER" id="PTHR33993:SF1">
    <property type="entry name" value="GLYOXALASE FAMILY PROTEIN"/>
    <property type="match status" value="1"/>
</dbReference>
<dbReference type="InterPro" id="IPR037523">
    <property type="entry name" value="VOC_core"/>
</dbReference>
<dbReference type="InterPro" id="IPR004360">
    <property type="entry name" value="Glyas_Fos-R_dOase_dom"/>
</dbReference>
<proteinExistence type="predicted"/>
<dbReference type="Gene3D" id="3.10.180.10">
    <property type="entry name" value="2,3-Dihydroxybiphenyl 1,2-Dioxygenase, domain 1"/>
    <property type="match status" value="1"/>
</dbReference>
<dbReference type="EMBL" id="CP013650">
    <property type="protein sequence ID" value="ALS96851.1"/>
    <property type="molecule type" value="Genomic_DNA"/>
</dbReference>
<dbReference type="STRING" id="1526571.AT746_00215"/>
<sequence length="125" mass="13804">MKATGKINYVEFPASQIEQSKRFFSDTFGWVFIDYGPDYTAFSEAGIDGGFYRSDLVADANTGSALIVLYSHDLEATQRKVQECGGKIKKAIFAFPGGRRFHFTDPSGNEFAVWSDILADEPQAG</sequence>
<dbReference type="SUPFAM" id="SSF54593">
    <property type="entry name" value="Glyoxalase/Bleomycin resistance protein/Dihydroxybiphenyl dioxygenase"/>
    <property type="match status" value="1"/>
</dbReference>
<dbReference type="PANTHER" id="PTHR33993">
    <property type="entry name" value="GLYOXALASE-RELATED"/>
    <property type="match status" value="1"/>
</dbReference>
<dbReference type="RefSeq" id="WP_062474771.1">
    <property type="nucleotide sequence ID" value="NZ_CP013650.1"/>
</dbReference>
<gene>
    <name evidence="2" type="ORF">AT746_00215</name>
</gene>
<dbReference type="InterPro" id="IPR029068">
    <property type="entry name" value="Glyas_Bleomycin-R_OHBP_Dase"/>
</dbReference>
<name>A0A0U2Z1T0_9ALTE</name>
<protein>
    <submittedName>
        <fullName evidence="2">Glyoxalase</fullName>
    </submittedName>
</protein>
<evidence type="ECO:0000313" key="3">
    <source>
        <dbReference type="Proteomes" id="UP000068447"/>
    </source>
</evidence>
<dbReference type="CDD" id="cd07247">
    <property type="entry name" value="SgaA_N_like"/>
    <property type="match status" value="1"/>
</dbReference>
<evidence type="ECO:0000313" key="2">
    <source>
        <dbReference type="EMBL" id="ALS96851.1"/>
    </source>
</evidence>
<evidence type="ECO:0000259" key="1">
    <source>
        <dbReference type="PROSITE" id="PS51819"/>
    </source>
</evidence>
<dbReference type="PROSITE" id="PS51819">
    <property type="entry name" value="VOC"/>
    <property type="match status" value="1"/>
</dbReference>
<dbReference type="Pfam" id="PF00903">
    <property type="entry name" value="Glyoxalase"/>
    <property type="match status" value="1"/>
</dbReference>
<dbReference type="InterPro" id="IPR052164">
    <property type="entry name" value="Anthracycline_SecMetBiosynth"/>
</dbReference>
<accession>A0A0U2Z1T0</accession>
<dbReference type="KEGG" id="lal:AT746_00215"/>
<dbReference type="OrthoDB" id="9792323at2"/>
<dbReference type="AlphaFoldDB" id="A0A0U2Z1T0"/>
<reference evidence="2 3" key="1">
    <citation type="submission" date="2015-12" db="EMBL/GenBank/DDBJ databases">
        <title>Complete genome of Lacimicrobium alkaliphilum KCTC 32984.</title>
        <authorList>
            <person name="Kim S.-G."/>
            <person name="Lee Y.-J."/>
        </authorList>
    </citation>
    <scope>NUCLEOTIDE SEQUENCE [LARGE SCALE GENOMIC DNA]</scope>
    <source>
        <strain evidence="2 3">YelD216</strain>
    </source>
</reference>
<feature type="domain" description="VOC" evidence="1">
    <location>
        <begin position="6"/>
        <end position="116"/>
    </location>
</feature>
<keyword evidence="3" id="KW-1185">Reference proteome</keyword>
<organism evidence="2 3">
    <name type="scientific">Lacimicrobium alkaliphilum</name>
    <dbReference type="NCBI Taxonomy" id="1526571"/>
    <lineage>
        <taxon>Bacteria</taxon>
        <taxon>Pseudomonadati</taxon>
        <taxon>Pseudomonadota</taxon>
        <taxon>Gammaproteobacteria</taxon>
        <taxon>Alteromonadales</taxon>
        <taxon>Alteromonadaceae</taxon>
        <taxon>Lacimicrobium</taxon>
    </lineage>
</organism>